<organism evidence="3 4">
    <name type="scientific">Aeromicrobium alkaliterrae</name>
    <dbReference type="NCBI Taxonomy" id="302168"/>
    <lineage>
        <taxon>Bacteria</taxon>
        <taxon>Bacillati</taxon>
        <taxon>Actinomycetota</taxon>
        <taxon>Actinomycetes</taxon>
        <taxon>Propionibacteriales</taxon>
        <taxon>Nocardioidaceae</taxon>
        <taxon>Aeromicrobium</taxon>
    </lineage>
</organism>
<reference evidence="3 4" key="1">
    <citation type="journal article" date="2019" name="Int. J. Syst. Evol. Microbiol.">
        <title>The Global Catalogue of Microorganisms (GCM) 10K type strain sequencing project: providing services to taxonomists for standard genome sequencing and annotation.</title>
        <authorList>
            <consortium name="The Broad Institute Genomics Platform"/>
            <consortium name="The Broad Institute Genome Sequencing Center for Infectious Disease"/>
            <person name="Wu L."/>
            <person name="Ma J."/>
        </authorList>
    </citation>
    <scope>NUCLEOTIDE SEQUENCE [LARGE SCALE GENOMIC DNA]</scope>
    <source>
        <strain evidence="3 4">JCM 13518</strain>
    </source>
</reference>
<dbReference type="InterPro" id="IPR051783">
    <property type="entry name" value="NAD(P)-dependent_oxidoreduct"/>
</dbReference>
<evidence type="ECO:0000313" key="4">
    <source>
        <dbReference type="Proteomes" id="UP001501057"/>
    </source>
</evidence>
<proteinExistence type="predicted"/>
<dbReference type="PANTHER" id="PTHR48079">
    <property type="entry name" value="PROTEIN YEEZ"/>
    <property type="match status" value="1"/>
</dbReference>
<dbReference type="InterPro" id="IPR036291">
    <property type="entry name" value="NAD(P)-bd_dom_sf"/>
</dbReference>
<feature type="domain" description="NAD-dependent epimerase/dehydratase" evidence="2">
    <location>
        <begin position="9"/>
        <end position="130"/>
    </location>
</feature>
<dbReference type="InterPro" id="IPR001509">
    <property type="entry name" value="Epimerase_deHydtase"/>
</dbReference>
<dbReference type="RefSeq" id="WP_344203308.1">
    <property type="nucleotide sequence ID" value="NZ_BAAAME010000005.1"/>
</dbReference>
<feature type="region of interest" description="Disordered" evidence="1">
    <location>
        <begin position="231"/>
        <end position="255"/>
    </location>
</feature>
<dbReference type="SUPFAM" id="SSF51735">
    <property type="entry name" value="NAD(P)-binding Rossmann-fold domains"/>
    <property type="match status" value="1"/>
</dbReference>
<dbReference type="Proteomes" id="UP001501057">
    <property type="component" value="Unassembled WGS sequence"/>
</dbReference>
<accession>A0ABN2K650</accession>
<protein>
    <submittedName>
        <fullName evidence="3">NAD-dependent epimerase/dehydratase family protein</fullName>
    </submittedName>
</protein>
<gene>
    <name evidence="3" type="ORF">GCM10009710_31520</name>
</gene>
<comment type="caution">
    <text evidence="3">The sequence shown here is derived from an EMBL/GenBank/DDBJ whole genome shotgun (WGS) entry which is preliminary data.</text>
</comment>
<dbReference type="PANTHER" id="PTHR48079:SF6">
    <property type="entry name" value="NAD(P)-BINDING DOMAIN-CONTAINING PROTEIN-RELATED"/>
    <property type="match status" value="1"/>
</dbReference>
<keyword evidence="4" id="KW-1185">Reference proteome</keyword>
<dbReference type="Pfam" id="PF01370">
    <property type="entry name" value="Epimerase"/>
    <property type="match status" value="1"/>
</dbReference>
<evidence type="ECO:0000313" key="3">
    <source>
        <dbReference type="EMBL" id="GAA1749190.1"/>
    </source>
</evidence>
<sequence>MGTHALLIGAGDLGTDVGLRLAALGHEVTAVRRRGDLVPSPMRGISADLTRERPDLAGVEADLLVVALTARPRSEEAYRATYVDGMTRALEALAATGQSPRRAVLVSSTGVYGDAPPDPVLDEDSPAVPADGPARMLLEAERTFHRHLPQGTVLRLSGLYRGETARLVDQVRTGTFDDPHRWTNRVHRDDAAAAVVHLLTRAEQPASLYVGTDDEPSLLGDVAAHVARQLDVPSPEPADPARGHGKRLSNARLRASGWRPAHPTYREGYVVEPRD</sequence>
<name>A0ABN2K650_9ACTN</name>
<dbReference type="EMBL" id="BAAAME010000005">
    <property type="protein sequence ID" value="GAA1749190.1"/>
    <property type="molecule type" value="Genomic_DNA"/>
</dbReference>
<dbReference type="Gene3D" id="3.40.50.720">
    <property type="entry name" value="NAD(P)-binding Rossmann-like Domain"/>
    <property type="match status" value="1"/>
</dbReference>
<evidence type="ECO:0000256" key="1">
    <source>
        <dbReference type="SAM" id="MobiDB-lite"/>
    </source>
</evidence>
<evidence type="ECO:0000259" key="2">
    <source>
        <dbReference type="Pfam" id="PF01370"/>
    </source>
</evidence>